<reference evidence="1" key="1">
    <citation type="submission" date="2021-03" db="EMBL/GenBank/DDBJ databases">
        <title>Molecular epidemiology and mechanisms of colistin and carbapenem resistance in Enterobacteriaceae from clinical isolates, the environment and porcine samples in Pretoria, South Africa.</title>
        <authorList>
            <person name="Bogoshi D."/>
            <person name="Mbelle N.M."/>
            <person name="Naidoo V."/>
            <person name="Osei Sekyere J."/>
        </authorList>
    </citation>
    <scope>NUCLEOTIDE SEQUENCE</scope>
    <source>
        <strain evidence="1">C034</strain>
    </source>
</reference>
<protein>
    <submittedName>
        <fullName evidence="1">Uncharacterized protein</fullName>
    </submittedName>
</protein>
<sequence length="51" mass="5800">MMRLSSFGLKAAIRCQRIKRYRDSTLKPDDDDGDTPAQALYLKLTVLLKEG</sequence>
<dbReference type="EMBL" id="JAGETO010000049">
    <property type="protein sequence ID" value="MBO2029327.1"/>
    <property type="molecule type" value="Genomic_DNA"/>
</dbReference>
<proteinExistence type="predicted"/>
<dbReference type="AlphaFoldDB" id="A0A939NUI7"/>
<evidence type="ECO:0000313" key="1">
    <source>
        <dbReference type="EMBL" id="MBO2029327.1"/>
    </source>
</evidence>
<gene>
    <name evidence="1" type="ORF">J4734_14315</name>
</gene>
<accession>A0A939NUI7</accession>
<name>A0A939NUI7_KLEPN</name>
<organism evidence="1 2">
    <name type="scientific">Klebsiella pneumoniae</name>
    <dbReference type="NCBI Taxonomy" id="573"/>
    <lineage>
        <taxon>Bacteria</taxon>
        <taxon>Pseudomonadati</taxon>
        <taxon>Pseudomonadota</taxon>
        <taxon>Gammaproteobacteria</taxon>
        <taxon>Enterobacterales</taxon>
        <taxon>Enterobacteriaceae</taxon>
        <taxon>Klebsiella/Raoultella group</taxon>
        <taxon>Klebsiella</taxon>
        <taxon>Klebsiella pneumoniae complex</taxon>
    </lineage>
</organism>
<dbReference type="Proteomes" id="UP000664620">
    <property type="component" value="Unassembled WGS sequence"/>
</dbReference>
<evidence type="ECO:0000313" key="2">
    <source>
        <dbReference type="Proteomes" id="UP000664620"/>
    </source>
</evidence>
<comment type="caution">
    <text evidence="1">The sequence shown here is derived from an EMBL/GenBank/DDBJ whole genome shotgun (WGS) entry which is preliminary data.</text>
</comment>